<name>A0ACB9SAY2_9MYRT</name>
<dbReference type="Proteomes" id="UP001057402">
    <property type="component" value="Chromosome 1"/>
</dbReference>
<protein>
    <submittedName>
        <fullName evidence="1">Uncharacterized protein</fullName>
    </submittedName>
</protein>
<sequence>MDLSLEFESSMAKGIWRVLKVVLMVFLKRFKIELRNLIRGIIATIKEGKLARSSAKVFQIYDTLSCYEFSCKTDPNLMDRFELAKNCRPFLPSISLPTVTADFMENECYPGENAEMGISVMGTPPFISVDSLSPLLSPCSLSYANFCPDSEVDQKAEEFIRWFRNQYLKL</sequence>
<proteinExistence type="predicted"/>
<evidence type="ECO:0000313" key="1">
    <source>
        <dbReference type="EMBL" id="KAI4387671.1"/>
    </source>
</evidence>
<gene>
    <name evidence="1" type="ORF">MLD38_000086</name>
</gene>
<dbReference type="EMBL" id="CM042880">
    <property type="protein sequence ID" value="KAI4387671.1"/>
    <property type="molecule type" value="Genomic_DNA"/>
</dbReference>
<organism evidence="1 2">
    <name type="scientific">Melastoma candidum</name>
    <dbReference type="NCBI Taxonomy" id="119954"/>
    <lineage>
        <taxon>Eukaryota</taxon>
        <taxon>Viridiplantae</taxon>
        <taxon>Streptophyta</taxon>
        <taxon>Embryophyta</taxon>
        <taxon>Tracheophyta</taxon>
        <taxon>Spermatophyta</taxon>
        <taxon>Magnoliopsida</taxon>
        <taxon>eudicotyledons</taxon>
        <taxon>Gunneridae</taxon>
        <taxon>Pentapetalae</taxon>
        <taxon>rosids</taxon>
        <taxon>malvids</taxon>
        <taxon>Myrtales</taxon>
        <taxon>Melastomataceae</taxon>
        <taxon>Melastomatoideae</taxon>
        <taxon>Melastomateae</taxon>
        <taxon>Melastoma</taxon>
    </lineage>
</organism>
<evidence type="ECO:0000313" key="2">
    <source>
        <dbReference type="Proteomes" id="UP001057402"/>
    </source>
</evidence>
<accession>A0ACB9SAY2</accession>
<comment type="caution">
    <text evidence="1">The sequence shown here is derived from an EMBL/GenBank/DDBJ whole genome shotgun (WGS) entry which is preliminary data.</text>
</comment>
<reference evidence="2" key="1">
    <citation type="journal article" date="2023" name="Front. Plant Sci.">
        <title>Chromosomal-level genome assembly of Melastoma candidum provides insights into trichome evolution.</title>
        <authorList>
            <person name="Zhong Y."/>
            <person name="Wu W."/>
            <person name="Sun C."/>
            <person name="Zou P."/>
            <person name="Liu Y."/>
            <person name="Dai S."/>
            <person name="Zhou R."/>
        </authorList>
    </citation>
    <scope>NUCLEOTIDE SEQUENCE [LARGE SCALE GENOMIC DNA]</scope>
</reference>
<keyword evidence="2" id="KW-1185">Reference proteome</keyword>